<comment type="caution">
    <text evidence="3">The sequence shown here is derived from an EMBL/GenBank/DDBJ whole genome shotgun (WGS) entry which is preliminary data.</text>
</comment>
<feature type="domain" description="DUF3696" evidence="1">
    <location>
        <begin position="335"/>
        <end position="379"/>
    </location>
</feature>
<organism evidence="3 4">
    <name type="scientific">Candidatus Accumulibacter meliphilus</name>
    <dbReference type="NCBI Taxonomy" id="2211374"/>
    <lineage>
        <taxon>Bacteria</taxon>
        <taxon>Pseudomonadati</taxon>
        <taxon>Pseudomonadota</taxon>
        <taxon>Betaproteobacteria</taxon>
        <taxon>Candidatus Accumulibacter</taxon>
    </lineage>
</organism>
<dbReference type="InterPro" id="IPR003959">
    <property type="entry name" value="ATPase_AAA_core"/>
</dbReference>
<protein>
    <recommendedName>
        <fullName evidence="5">ATPase AAA-type core domain-containing protein</fullName>
    </recommendedName>
</protein>
<dbReference type="Proteomes" id="UP000253831">
    <property type="component" value="Unassembled WGS sequence"/>
</dbReference>
<sequence length="396" mass="44332">MKVMELRFRGYKAYKGEPAEYQRLQLAPLTLVFGKNNSGKSAIVRLPRLLLGGLECKDGRVLPMEVRGLSYGSGFLDIVHGGDFFGRPEFHIHAEHHGEVLDFDVTLFSPGALSADEPPRIWSYEMRAPEKTLINKPRTSDPATESWAGLLPPEERWDKWRKRAGAVLDAMVYLGPTREPISSAYANEPFSSLDFRGAATPQLLRLDGILADKAGSWYAENMDGWRLSLKKDSDSFSLRVHRSRTLSTNLAHGGEGLQQVLPVVVHQLWRQQTDSGSFLDVVEQPELHLHAAAQAPLADLFIETALQGRGQVLVETNSQPILLRTQRRVAEGRLRPDQIAIYFVEMTESGSQLRPVTVLSNGDVNWWPPGVFEEDFNEAAAIRRAQRDRTTDATHS</sequence>
<evidence type="ECO:0008006" key="5">
    <source>
        <dbReference type="Google" id="ProtNLM"/>
    </source>
</evidence>
<dbReference type="PANTHER" id="PTHR43581">
    <property type="entry name" value="ATP/GTP PHOSPHATASE"/>
    <property type="match status" value="1"/>
</dbReference>
<dbReference type="Pfam" id="PF13304">
    <property type="entry name" value="AAA_21"/>
    <property type="match status" value="1"/>
</dbReference>
<dbReference type="InterPro" id="IPR051396">
    <property type="entry name" value="Bact_Antivir_Def_Nuclease"/>
</dbReference>
<evidence type="ECO:0000313" key="4">
    <source>
        <dbReference type="Proteomes" id="UP000253831"/>
    </source>
</evidence>
<dbReference type="InterPro" id="IPR022532">
    <property type="entry name" value="DUF3696"/>
</dbReference>
<evidence type="ECO:0000259" key="1">
    <source>
        <dbReference type="Pfam" id="PF12476"/>
    </source>
</evidence>
<dbReference type="AlphaFoldDB" id="A0A369XHB5"/>
<dbReference type="GO" id="GO:0016887">
    <property type="term" value="F:ATP hydrolysis activity"/>
    <property type="evidence" value="ECO:0007669"/>
    <property type="project" value="InterPro"/>
</dbReference>
<evidence type="ECO:0000313" key="3">
    <source>
        <dbReference type="EMBL" id="RDE49264.1"/>
    </source>
</evidence>
<gene>
    <name evidence="3" type="ORF">DVS81_17540</name>
</gene>
<accession>A0A369XHB5</accession>
<name>A0A369XHB5_9PROT</name>
<reference evidence="3 4" key="1">
    <citation type="submission" date="2018-05" db="EMBL/GenBank/DDBJ databases">
        <title>Integrated omic analyses show evidence that a Ca. Accumulibacter phosphatis strain performs denitrification under micro-aerobic conditions.</title>
        <authorList>
            <person name="Camejo P.Y."/>
            <person name="Katherine M.D."/>
            <person name="Daniel N.R."/>
        </authorList>
    </citation>
    <scope>NUCLEOTIDE SEQUENCE [LARGE SCALE GENOMIC DNA]</scope>
    <source>
        <strain evidence="3">UW-LDO-IC</strain>
    </source>
</reference>
<dbReference type="EMBL" id="QPGA01000049">
    <property type="protein sequence ID" value="RDE49264.1"/>
    <property type="molecule type" value="Genomic_DNA"/>
</dbReference>
<dbReference type="Pfam" id="PF12476">
    <property type="entry name" value="DUF3696"/>
    <property type="match status" value="1"/>
</dbReference>
<evidence type="ECO:0000259" key="2">
    <source>
        <dbReference type="Pfam" id="PF13304"/>
    </source>
</evidence>
<dbReference type="PANTHER" id="PTHR43581:SF2">
    <property type="entry name" value="EXCINUCLEASE ATPASE SUBUNIT"/>
    <property type="match status" value="1"/>
</dbReference>
<dbReference type="GO" id="GO:0005524">
    <property type="term" value="F:ATP binding"/>
    <property type="evidence" value="ECO:0007669"/>
    <property type="project" value="InterPro"/>
</dbReference>
<feature type="domain" description="ATPase AAA-type core" evidence="2">
    <location>
        <begin position="29"/>
        <end position="322"/>
    </location>
</feature>
<proteinExistence type="predicted"/>